<dbReference type="EMBL" id="LAZR01070192">
    <property type="protein sequence ID" value="KKK44297.1"/>
    <property type="molecule type" value="Genomic_DNA"/>
</dbReference>
<feature type="non-terminal residue" evidence="1">
    <location>
        <position position="1"/>
    </location>
</feature>
<reference evidence="1" key="1">
    <citation type="journal article" date="2015" name="Nature">
        <title>Complex archaea that bridge the gap between prokaryotes and eukaryotes.</title>
        <authorList>
            <person name="Spang A."/>
            <person name="Saw J.H."/>
            <person name="Jorgensen S.L."/>
            <person name="Zaremba-Niedzwiedzka K."/>
            <person name="Martijn J."/>
            <person name="Lind A.E."/>
            <person name="van Eijk R."/>
            <person name="Schleper C."/>
            <person name="Guy L."/>
            <person name="Ettema T.J."/>
        </authorList>
    </citation>
    <scope>NUCLEOTIDE SEQUENCE</scope>
</reference>
<name>A0A0F8VIT3_9ZZZZ</name>
<sequence length="117" mass="12994">FSRVSFRFYLHHGAGAAQTSGGKINRLEDFMKKNRADIYMIGHVHDKMARRQQPIGANASCNKLVHKNRIGVISGSYLKTYQQGSIGYGEQKGYAPVSLGAAWVRINPEARELTAEV</sequence>
<organism evidence="1">
    <name type="scientific">marine sediment metagenome</name>
    <dbReference type="NCBI Taxonomy" id="412755"/>
    <lineage>
        <taxon>unclassified sequences</taxon>
        <taxon>metagenomes</taxon>
        <taxon>ecological metagenomes</taxon>
    </lineage>
</organism>
<dbReference type="AlphaFoldDB" id="A0A0F8VIT3"/>
<evidence type="ECO:0008006" key="2">
    <source>
        <dbReference type="Google" id="ProtNLM"/>
    </source>
</evidence>
<proteinExistence type="predicted"/>
<accession>A0A0F8VIT3</accession>
<gene>
    <name evidence="1" type="ORF">LCGC14_3167350</name>
</gene>
<evidence type="ECO:0000313" key="1">
    <source>
        <dbReference type="EMBL" id="KKK44297.1"/>
    </source>
</evidence>
<protein>
    <recommendedName>
        <fullName evidence="2">Calcineurin-like phosphoesterase domain-containing protein</fullName>
    </recommendedName>
</protein>
<comment type="caution">
    <text evidence="1">The sequence shown here is derived from an EMBL/GenBank/DDBJ whole genome shotgun (WGS) entry which is preliminary data.</text>
</comment>